<name>A0A7G9QYJ8_9MICO</name>
<feature type="domain" description="VanZ-like" evidence="2">
    <location>
        <begin position="147"/>
        <end position="219"/>
    </location>
</feature>
<dbReference type="EMBL" id="CP060712">
    <property type="protein sequence ID" value="QNN48423.1"/>
    <property type="molecule type" value="Genomic_DNA"/>
</dbReference>
<accession>A0A7G9QYJ8</accession>
<keyword evidence="1" id="KW-1133">Transmembrane helix</keyword>
<feature type="transmembrane region" description="Helical" evidence="1">
    <location>
        <begin position="6"/>
        <end position="26"/>
    </location>
</feature>
<gene>
    <name evidence="3" type="ORF">H9L10_08700</name>
</gene>
<dbReference type="InterPro" id="IPR006976">
    <property type="entry name" value="VanZ-like"/>
</dbReference>
<evidence type="ECO:0000256" key="1">
    <source>
        <dbReference type="SAM" id="Phobius"/>
    </source>
</evidence>
<evidence type="ECO:0000313" key="3">
    <source>
        <dbReference type="EMBL" id="QNN48423.1"/>
    </source>
</evidence>
<feature type="transmembrane region" description="Helical" evidence="1">
    <location>
        <begin position="38"/>
        <end position="58"/>
    </location>
</feature>
<proteinExistence type="predicted"/>
<keyword evidence="1" id="KW-0472">Membrane</keyword>
<dbReference type="RefSeq" id="WP_166100823.1">
    <property type="nucleotide sequence ID" value="NZ_BMMY01000007.1"/>
</dbReference>
<dbReference type="Pfam" id="PF04892">
    <property type="entry name" value="VanZ"/>
    <property type="match status" value="1"/>
</dbReference>
<dbReference type="Proteomes" id="UP000515976">
    <property type="component" value="Chromosome"/>
</dbReference>
<keyword evidence="4" id="KW-1185">Reference proteome</keyword>
<sequence>MRQLTAVGWAGTVLAPLVVAWALSLVDGRARGWGVWPRVAAVVVGAAAATAAALTGWVDNFWRWLEPASWSTVIVVVGLATVVATCARHPLRLSRNEWLWSAAALSLYWVATLPARRLAPTSAGTPSDRLVRCVAGIDRFVPTSFADLTVDVLPNAVLCAPLGLLLGVTHVGWRRSLATLLVMAASIEAYQALFTHSTCAPRDVVANCLGALAGLLLARAAPRAPTPVEG</sequence>
<protein>
    <submittedName>
        <fullName evidence="3">VanZ family protein</fullName>
    </submittedName>
</protein>
<feature type="transmembrane region" description="Helical" evidence="1">
    <location>
        <begin position="70"/>
        <end position="87"/>
    </location>
</feature>
<dbReference type="AlphaFoldDB" id="A0A7G9QYJ8"/>
<organism evidence="3 4">
    <name type="scientific">Phycicoccus endophyticus</name>
    <dbReference type="NCBI Taxonomy" id="1690220"/>
    <lineage>
        <taxon>Bacteria</taxon>
        <taxon>Bacillati</taxon>
        <taxon>Actinomycetota</taxon>
        <taxon>Actinomycetes</taxon>
        <taxon>Micrococcales</taxon>
        <taxon>Intrasporangiaceae</taxon>
        <taxon>Phycicoccus</taxon>
    </lineage>
</organism>
<evidence type="ECO:0000259" key="2">
    <source>
        <dbReference type="Pfam" id="PF04892"/>
    </source>
</evidence>
<reference evidence="3 4" key="1">
    <citation type="submission" date="2020-08" db="EMBL/GenBank/DDBJ databases">
        <title>Genome sequence of Phycicoccus endophyticus JCM 31784T.</title>
        <authorList>
            <person name="Hyun D.-W."/>
            <person name="Bae J.-W."/>
        </authorList>
    </citation>
    <scope>NUCLEOTIDE SEQUENCE [LARGE SCALE GENOMIC DNA]</scope>
    <source>
        <strain evidence="3 4">JCM 31784</strain>
    </source>
</reference>
<evidence type="ECO:0000313" key="4">
    <source>
        <dbReference type="Proteomes" id="UP000515976"/>
    </source>
</evidence>
<keyword evidence="1" id="KW-0812">Transmembrane</keyword>
<dbReference type="KEGG" id="pei:H9L10_08700"/>